<keyword evidence="3" id="KW-0285">Flavoprotein</keyword>
<organism evidence="12 13">
    <name type="scientific">Flavobacterium album</name>
    <dbReference type="NCBI Taxonomy" id="2175091"/>
    <lineage>
        <taxon>Bacteria</taxon>
        <taxon>Pseudomonadati</taxon>
        <taxon>Bacteroidota</taxon>
        <taxon>Flavobacteriia</taxon>
        <taxon>Flavobacteriales</taxon>
        <taxon>Flavobacteriaceae</taxon>
        <taxon>Flavobacterium</taxon>
    </lineage>
</organism>
<keyword evidence="9" id="KW-0812">Transmembrane</keyword>
<dbReference type="Proteomes" id="UP000244929">
    <property type="component" value="Chromosome"/>
</dbReference>
<feature type="transmembrane region" description="Helical" evidence="9">
    <location>
        <begin position="371"/>
        <end position="388"/>
    </location>
</feature>
<dbReference type="EMBL" id="CP029186">
    <property type="protein sequence ID" value="AWH87020.1"/>
    <property type="molecule type" value="Genomic_DNA"/>
</dbReference>
<evidence type="ECO:0000256" key="3">
    <source>
        <dbReference type="ARBA" id="ARBA00022630"/>
    </source>
</evidence>
<evidence type="ECO:0000313" key="13">
    <source>
        <dbReference type="Proteomes" id="UP000244929"/>
    </source>
</evidence>
<evidence type="ECO:0000256" key="6">
    <source>
        <dbReference type="ARBA" id="ARBA00023002"/>
    </source>
</evidence>
<dbReference type="SUPFAM" id="SSF51905">
    <property type="entry name" value="FAD/NAD(P)-binding domain"/>
    <property type="match status" value="2"/>
</dbReference>
<dbReference type="InterPro" id="IPR045024">
    <property type="entry name" value="NDH-2"/>
</dbReference>
<feature type="domain" description="FAD/NAD(P)-binding" evidence="10">
    <location>
        <begin position="1"/>
        <end position="322"/>
    </location>
</feature>
<evidence type="ECO:0000256" key="4">
    <source>
        <dbReference type="ARBA" id="ARBA00022827"/>
    </source>
</evidence>
<proteinExistence type="inferred from homology"/>
<dbReference type="InterPro" id="IPR054585">
    <property type="entry name" value="NDH2-like_C"/>
</dbReference>
<accession>A0A2S1R2X7</accession>
<evidence type="ECO:0000259" key="10">
    <source>
        <dbReference type="Pfam" id="PF07992"/>
    </source>
</evidence>
<dbReference type="Pfam" id="PF07992">
    <property type="entry name" value="Pyr_redox_2"/>
    <property type="match status" value="1"/>
</dbReference>
<dbReference type="InterPro" id="IPR023753">
    <property type="entry name" value="FAD/NAD-binding_dom"/>
</dbReference>
<gene>
    <name evidence="12" type="ORF">HYN59_13490</name>
</gene>
<comment type="catalytic activity">
    <reaction evidence="8">
        <text>a quinone + NADH + H(+) = a quinol + NAD(+)</text>
        <dbReference type="Rhea" id="RHEA:46160"/>
        <dbReference type="ChEBI" id="CHEBI:15378"/>
        <dbReference type="ChEBI" id="CHEBI:24646"/>
        <dbReference type="ChEBI" id="CHEBI:57540"/>
        <dbReference type="ChEBI" id="CHEBI:57945"/>
        <dbReference type="ChEBI" id="CHEBI:132124"/>
        <dbReference type="EC" id="1.6.5.9"/>
    </reaction>
</comment>
<dbReference type="InterPro" id="IPR036188">
    <property type="entry name" value="FAD/NAD-bd_sf"/>
</dbReference>
<evidence type="ECO:0000256" key="2">
    <source>
        <dbReference type="ARBA" id="ARBA00012637"/>
    </source>
</evidence>
<dbReference type="GO" id="GO:0050136">
    <property type="term" value="F:NADH dehydrogenase (quinone) (non-electrogenic) activity"/>
    <property type="evidence" value="ECO:0007669"/>
    <property type="project" value="UniProtKB-EC"/>
</dbReference>
<evidence type="ECO:0000313" key="12">
    <source>
        <dbReference type="EMBL" id="AWH87020.1"/>
    </source>
</evidence>
<dbReference type="AlphaFoldDB" id="A0A2S1R2X7"/>
<name>A0A2S1R2X7_9FLAO</name>
<dbReference type="RefSeq" id="WP_108779740.1">
    <property type="nucleotide sequence ID" value="NZ_CP029186.1"/>
</dbReference>
<dbReference type="Pfam" id="PF22366">
    <property type="entry name" value="NDH2_C"/>
    <property type="match status" value="1"/>
</dbReference>
<comment type="similarity">
    <text evidence="1">Belongs to the NADH dehydrogenase family.</text>
</comment>
<sequence>MKIVIIGGGFAGINLAKGLAGDKNFDVTLVDKNNYNFFPPLIYQVATAYLEPSSISYPFRKLFSGTRNVHFRLGEVISVNTAENKVVLHNGELEYDRLIFATGAETNYFGMENVRKNSIPMKTLNDAIEMRNKLLQRMERASICKNSRERRKYLNIVVAGGGPTGVEVSGMFAEMRSGILRREYPELSTSVSNIYLVDGGDALLSPMSKKSQEDTLKALTKMGVIVKLHCRVTDYTEDTVHLNTGETIYSKNLIWAAGVSAKIFEGIPAESYGRGRRMSVDAYNKVVNTDNIYSIGDTCIQLTDTAFPDGHPQVAQVAIQQGLNLAKNFKNELKSKPLKAFKYHDKGSMAIIGKNKAVVDLPKPKMHFKGFIAWLMWLFIHLMSLISYRNRVTTFYNWMIAYFSKDQSLRMIIRPDKRSKT</sequence>
<dbReference type="PANTHER" id="PTHR43706">
    <property type="entry name" value="NADH DEHYDROGENASE"/>
    <property type="match status" value="1"/>
</dbReference>
<keyword evidence="13" id="KW-1185">Reference proteome</keyword>
<dbReference type="KEGG" id="falb:HYN59_13490"/>
<keyword evidence="9" id="KW-1133">Transmembrane helix</keyword>
<keyword evidence="7" id="KW-0520">NAD</keyword>
<dbReference type="EC" id="1.6.5.9" evidence="2"/>
<dbReference type="Gene3D" id="3.50.50.100">
    <property type="match status" value="1"/>
</dbReference>
<feature type="domain" description="External alternative NADH-ubiquinone oxidoreductase-like C-terminal" evidence="11">
    <location>
        <begin position="346"/>
        <end position="403"/>
    </location>
</feature>
<evidence type="ECO:0000256" key="8">
    <source>
        <dbReference type="ARBA" id="ARBA00047599"/>
    </source>
</evidence>
<keyword evidence="9" id="KW-0472">Membrane</keyword>
<reference evidence="12 13" key="1">
    <citation type="submission" date="2018-04" db="EMBL/GenBank/DDBJ databases">
        <title>Genome sequencing of Flavobacterium sp. HYN0059.</title>
        <authorList>
            <person name="Yi H."/>
            <person name="Baek C."/>
        </authorList>
    </citation>
    <scope>NUCLEOTIDE SEQUENCE [LARGE SCALE GENOMIC DNA]</scope>
    <source>
        <strain evidence="12 13">HYN0059</strain>
    </source>
</reference>
<dbReference type="PANTHER" id="PTHR43706:SF47">
    <property type="entry name" value="EXTERNAL NADH-UBIQUINONE OXIDOREDUCTASE 1, MITOCHONDRIAL-RELATED"/>
    <property type="match status" value="1"/>
</dbReference>
<keyword evidence="4" id="KW-0274">FAD</keyword>
<dbReference type="PRINTS" id="PR00411">
    <property type="entry name" value="PNDRDTASEI"/>
</dbReference>
<evidence type="ECO:0000256" key="1">
    <source>
        <dbReference type="ARBA" id="ARBA00005272"/>
    </source>
</evidence>
<keyword evidence="5" id="KW-0809">Transit peptide</keyword>
<evidence type="ECO:0000256" key="9">
    <source>
        <dbReference type="SAM" id="Phobius"/>
    </source>
</evidence>
<dbReference type="PRINTS" id="PR00368">
    <property type="entry name" value="FADPNR"/>
</dbReference>
<protein>
    <recommendedName>
        <fullName evidence="2">NADH:ubiquinone reductase (non-electrogenic)</fullName>
        <ecNumber evidence="2">1.6.5.9</ecNumber>
    </recommendedName>
</protein>
<evidence type="ECO:0000256" key="5">
    <source>
        <dbReference type="ARBA" id="ARBA00022946"/>
    </source>
</evidence>
<evidence type="ECO:0000256" key="7">
    <source>
        <dbReference type="ARBA" id="ARBA00023027"/>
    </source>
</evidence>
<keyword evidence="6" id="KW-0560">Oxidoreductase</keyword>
<dbReference type="OrthoDB" id="9781621at2"/>
<evidence type="ECO:0000259" key="11">
    <source>
        <dbReference type="Pfam" id="PF22366"/>
    </source>
</evidence>